<dbReference type="Pfam" id="PF03724">
    <property type="entry name" value="META"/>
    <property type="match status" value="1"/>
</dbReference>
<evidence type="ECO:0000313" key="3">
    <source>
        <dbReference type="EMBL" id="MCG5030417.1"/>
    </source>
</evidence>
<feature type="domain" description="DUF306" evidence="2">
    <location>
        <begin position="31"/>
        <end position="134"/>
    </location>
</feature>
<dbReference type="InterPro" id="IPR038670">
    <property type="entry name" value="HslJ-like_sf"/>
</dbReference>
<evidence type="ECO:0000256" key="1">
    <source>
        <dbReference type="SAM" id="SignalP"/>
    </source>
</evidence>
<feature type="chain" id="PRO_5046701961" evidence="1">
    <location>
        <begin position="24"/>
        <end position="143"/>
    </location>
</feature>
<evidence type="ECO:0000313" key="4">
    <source>
        <dbReference type="Proteomes" id="UP001297600"/>
    </source>
</evidence>
<reference evidence="3 4" key="1">
    <citation type="submission" date="2022-02" db="EMBL/GenBank/DDBJ databases">
        <title>Mesosutterella porci, a novel member of the family Sutterellaceae from pig feces.</title>
        <authorList>
            <person name="Wylensek D."/>
            <person name="Clavel T."/>
        </authorList>
    </citation>
    <scope>NUCLEOTIDE SEQUENCE [LARGE SCALE GENOMIC DNA]</scope>
    <source>
        <strain evidence="4">oilRF-744-wt-GAM-9</strain>
    </source>
</reference>
<organism evidence="3 4">
    <name type="scientific">Mesosutterella porci</name>
    <dbReference type="NCBI Taxonomy" id="2915351"/>
    <lineage>
        <taxon>Bacteria</taxon>
        <taxon>Pseudomonadati</taxon>
        <taxon>Pseudomonadota</taxon>
        <taxon>Betaproteobacteria</taxon>
        <taxon>Burkholderiales</taxon>
        <taxon>Sutterellaceae</taxon>
        <taxon>Mesosutterella</taxon>
    </lineage>
</organism>
<keyword evidence="1" id="KW-0732">Signal</keyword>
<comment type="caution">
    <text evidence="3">The sequence shown here is derived from an EMBL/GenBank/DDBJ whole genome shotgun (WGS) entry which is preliminary data.</text>
</comment>
<protein>
    <submittedName>
        <fullName evidence="3">META domain-containing protein</fullName>
    </submittedName>
</protein>
<name>A0ABS9MP74_9BURK</name>
<accession>A0ABS9MP74</accession>
<dbReference type="InterPro" id="IPR005184">
    <property type="entry name" value="DUF306_Meta_HslJ"/>
</dbReference>
<evidence type="ECO:0000259" key="2">
    <source>
        <dbReference type="Pfam" id="PF03724"/>
    </source>
</evidence>
<dbReference type="Proteomes" id="UP001297600">
    <property type="component" value="Unassembled WGS sequence"/>
</dbReference>
<dbReference type="PANTHER" id="PTHR35535">
    <property type="entry name" value="HEAT SHOCK PROTEIN HSLJ"/>
    <property type="match status" value="1"/>
</dbReference>
<sequence length="143" mass="15201">MNRRTFALALSALALGCLPPARAAQAPALKNLGGTRWMMVLPKGSSCEVPPEVDFAKDGTLEGDTGCNEFGGTWETDGKRLSIKRRNKTSRNCAKQFLDLEHAFAGALDRTASAKPAGSDLILLDAEGRELLRLTPAVAGSCQ</sequence>
<dbReference type="RefSeq" id="WP_237978074.1">
    <property type="nucleotide sequence ID" value="NZ_JAKNCT010000003.1"/>
</dbReference>
<gene>
    <name evidence="3" type="ORF">MAF45_03010</name>
</gene>
<dbReference type="InterPro" id="IPR053147">
    <property type="entry name" value="Hsp_HslJ-like"/>
</dbReference>
<feature type="signal peptide" evidence="1">
    <location>
        <begin position="1"/>
        <end position="23"/>
    </location>
</feature>
<dbReference type="PROSITE" id="PS51257">
    <property type="entry name" value="PROKAR_LIPOPROTEIN"/>
    <property type="match status" value="1"/>
</dbReference>
<proteinExistence type="predicted"/>
<dbReference type="PANTHER" id="PTHR35535:SF2">
    <property type="entry name" value="DUF306 DOMAIN-CONTAINING PROTEIN"/>
    <property type="match status" value="1"/>
</dbReference>
<keyword evidence="4" id="KW-1185">Reference proteome</keyword>
<dbReference type="Gene3D" id="2.40.128.270">
    <property type="match status" value="1"/>
</dbReference>
<dbReference type="EMBL" id="JAKNCT010000003">
    <property type="protein sequence ID" value="MCG5030417.1"/>
    <property type="molecule type" value="Genomic_DNA"/>
</dbReference>